<evidence type="ECO:0000313" key="2">
    <source>
        <dbReference type="Proteomes" id="UP000178651"/>
    </source>
</evidence>
<protein>
    <submittedName>
        <fullName evidence="1">Uncharacterized protein</fullName>
    </submittedName>
</protein>
<sequence length="82" mass="9443">MNKPKFQPVSLVELNQKLNDEAKRLVREKEGGIAKLVSKKANLKGNSTLIFKKKDGTEVILSFRLNENGNLRFAYDKKYFNK</sequence>
<gene>
    <name evidence="1" type="ORF">A3D47_02480</name>
</gene>
<dbReference type="AlphaFoldDB" id="A0A1G1Z187"/>
<accession>A0A1G1Z187</accession>
<name>A0A1G1Z187_9BACT</name>
<reference evidence="1 2" key="1">
    <citation type="journal article" date="2016" name="Nat. Commun.">
        <title>Thousands of microbial genomes shed light on interconnected biogeochemical processes in an aquifer system.</title>
        <authorList>
            <person name="Anantharaman K."/>
            <person name="Brown C.T."/>
            <person name="Hug L.A."/>
            <person name="Sharon I."/>
            <person name="Castelle C.J."/>
            <person name="Probst A.J."/>
            <person name="Thomas B.C."/>
            <person name="Singh A."/>
            <person name="Wilkins M.J."/>
            <person name="Karaoz U."/>
            <person name="Brodie E.L."/>
            <person name="Williams K.H."/>
            <person name="Hubbard S.S."/>
            <person name="Banfield J.F."/>
        </authorList>
    </citation>
    <scope>NUCLEOTIDE SEQUENCE [LARGE SCALE GENOMIC DNA]</scope>
</reference>
<comment type="caution">
    <text evidence="1">The sequence shown here is derived from an EMBL/GenBank/DDBJ whole genome shotgun (WGS) entry which is preliminary data.</text>
</comment>
<dbReference type="Proteomes" id="UP000178651">
    <property type="component" value="Unassembled WGS sequence"/>
</dbReference>
<proteinExistence type="predicted"/>
<dbReference type="EMBL" id="MHIU01000023">
    <property type="protein sequence ID" value="OGY57776.1"/>
    <property type="molecule type" value="Genomic_DNA"/>
</dbReference>
<evidence type="ECO:0000313" key="1">
    <source>
        <dbReference type="EMBL" id="OGY57776.1"/>
    </source>
</evidence>
<organism evidence="1 2">
    <name type="scientific">Candidatus Colwellbacteria bacterium RIFCSPHIGHO2_02_FULL_43_15</name>
    <dbReference type="NCBI Taxonomy" id="1797686"/>
    <lineage>
        <taxon>Bacteria</taxon>
        <taxon>Candidatus Colwelliibacteriota</taxon>
    </lineage>
</organism>